<keyword evidence="7" id="KW-0378">Hydrolase</keyword>
<evidence type="ECO:0000259" key="18">
    <source>
        <dbReference type="PROSITE" id="PS51192"/>
    </source>
</evidence>
<dbReference type="STRING" id="571932.SAMN05421743_107165"/>
<dbReference type="SMART" id="SM00490">
    <property type="entry name" value="HELICc"/>
    <property type="match status" value="1"/>
</dbReference>
<dbReference type="InterPro" id="IPR001650">
    <property type="entry name" value="Helicase_C-like"/>
</dbReference>
<keyword evidence="9" id="KW-0862">Zinc</keyword>
<keyword evidence="14" id="KW-0413">Isomerase</keyword>
<evidence type="ECO:0000256" key="4">
    <source>
        <dbReference type="ARBA" id="ARBA00022723"/>
    </source>
</evidence>
<dbReference type="SMART" id="SM00956">
    <property type="entry name" value="RQC"/>
    <property type="match status" value="1"/>
</dbReference>
<evidence type="ECO:0000259" key="19">
    <source>
        <dbReference type="PROSITE" id="PS51194"/>
    </source>
</evidence>
<evidence type="ECO:0000256" key="10">
    <source>
        <dbReference type="ARBA" id="ARBA00022840"/>
    </source>
</evidence>
<dbReference type="EMBL" id="FNQR01000007">
    <property type="protein sequence ID" value="SEA72918.1"/>
    <property type="molecule type" value="Genomic_DNA"/>
</dbReference>
<evidence type="ECO:0000256" key="9">
    <source>
        <dbReference type="ARBA" id="ARBA00022833"/>
    </source>
</evidence>
<dbReference type="SUPFAM" id="SSF52540">
    <property type="entry name" value="P-loop containing nucleoside triphosphate hydrolases"/>
    <property type="match status" value="1"/>
</dbReference>
<evidence type="ECO:0000256" key="16">
    <source>
        <dbReference type="NCBIfam" id="TIGR01389"/>
    </source>
</evidence>
<dbReference type="Gene3D" id="1.10.10.10">
    <property type="entry name" value="Winged helix-like DNA-binding domain superfamily/Winged helix DNA-binding domain"/>
    <property type="match status" value="1"/>
</dbReference>
<evidence type="ECO:0000259" key="17">
    <source>
        <dbReference type="PROSITE" id="PS50967"/>
    </source>
</evidence>
<keyword evidence="6" id="KW-0227">DNA damage</keyword>
<dbReference type="CDD" id="cd18794">
    <property type="entry name" value="SF2_C_RecQ"/>
    <property type="match status" value="1"/>
</dbReference>
<evidence type="ECO:0000256" key="14">
    <source>
        <dbReference type="ARBA" id="ARBA00023235"/>
    </source>
</evidence>
<dbReference type="Pfam" id="PF14493">
    <property type="entry name" value="HTH_40"/>
    <property type="match status" value="1"/>
</dbReference>
<proteinExistence type="inferred from homology"/>
<evidence type="ECO:0000256" key="13">
    <source>
        <dbReference type="ARBA" id="ARBA00023204"/>
    </source>
</evidence>
<keyword evidence="21" id="KW-1185">Reference proteome</keyword>
<dbReference type="InterPro" id="IPR004589">
    <property type="entry name" value="DNA_helicase_ATP-dep_RecQ"/>
</dbReference>
<dbReference type="PROSITE" id="PS51192">
    <property type="entry name" value="HELICASE_ATP_BIND_1"/>
    <property type="match status" value="1"/>
</dbReference>
<dbReference type="GO" id="GO:0009432">
    <property type="term" value="P:SOS response"/>
    <property type="evidence" value="ECO:0007669"/>
    <property type="project" value="UniProtKB-UniRule"/>
</dbReference>
<evidence type="ECO:0000313" key="21">
    <source>
        <dbReference type="Proteomes" id="UP000198584"/>
    </source>
</evidence>
<keyword evidence="12" id="KW-0233">DNA recombination</keyword>
<dbReference type="Pfam" id="PF00570">
    <property type="entry name" value="HRDC"/>
    <property type="match status" value="1"/>
</dbReference>
<sequence>MMLEQAREKLQEYFGYPSFRPGQEDAISQILQGNNTLAVMPTGGGKSVCYQIPGLVQPGTAIIISPLISLMKDQVDALTSMGVAATYINSSLSMEEQQERVRDMKRGRYQFVYVAPERFDSSNFFYAIQSIPLALIAFDEAHCISQWGHDFRPSYRSIVLLLKKLNNLPTMMALTATATKEVIHDIQELLHIPEPSVINTGFARDNLSFRLIKGQDKRDFLLDYATRRKSESGIIYAATRKDVDFIHQFLLKKGFQAGKYHAGLTEDERKEAQNSFIQDETLVMVATNAFGMGIDKSNVRYVIHYSMPMNIESYYQEAGRAGRDGEPSECILLFSGQDVNLQKYMIDQSALPDEKKAKEYEKLQSMVNYCHTHHCLQQYILDYFHDPTGSEPCGRCSNCLYDGEREDMTKEAQMVLSCVKRMGERFGAGLTAKVLRGSSDQKVKEFGFERLSTYGLMSQYKEKELTSFIHFLTAEELLNPGQGKFPTLQLTPKAVDVLKGEKQVWMKIEKTTQNTAVDFHQELFASLRDLRKEIADEHDLPPYVIFSDATLKDFARYFPASKSDMLAIKGVGERKYEQYGETFLAAIEPWKEKLPASKAVKGPTPIFQKKSEQDKVPSYMISYRLWKEDGKDLAAIAHDRGMSEITIENHLFKAAGEGQEFDWEQWFDEATEAEVLRARESLDEDEGLKALREALDNTYTYTTIKGVLVKNGLM</sequence>
<dbReference type="NCBIfam" id="TIGR01389">
    <property type="entry name" value="recQ"/>
    <property type="match status" value="1"/>
</dbReference>
<evidence type="ECO:0000256" key="12">
    <source>
        <dbReference type="ARBA" id="ARBA00023172"/>
    </source>
</evidence>
<dbReference type="GO" id="GO:0005737">
    <property type="term" value="C:cytoplasm"/>
    <property type="evidence" value="ECO:0007669"/>
    <property type="project" value="TreeGrafter"/>
</dbReference>
<dbReference type="AlphaFoldDB" id="A0A1H4DK55"/>
<organism evidence="20 21">
    <name type="scientific">Thalassobacillus cyri</name>
    <dbReference type="NCBI Taxonomy" id="571932"/>
    <lineage>
        <taxon>Bacteria</taxon>
        <taxon>Bacillati</taxon>
        <taxon>Bacillota</taxon>
        <taxon>Bacilli</taxon>
        <taxon>Bacillales</taxon>
        <taxon>Bacillaceae</taxon>
        <taxon>Thalassobacillus</taxon>
    </lineage>
</organism>
<dbReference type="SUPFAM" id="SSF46785">
    <property type="entry name" value="Winged helix' DNA-binding domain"/>
    <property type="match status" value="1"/>
</dbReference>
<evidence type="ECO:0000313" key="20">
    <source>
        <dbReference type="EMBL" id="SEA72918.1"/>
    </source>
</evidence>
<keyword evidence="8 20" id="KW-0347">Helicase</keyword>
<evidence type="ECO:0000256" key="3">
    <source>
        <dbReference type="ARBA" id="ARBA00005446"/>
    </source>
</evidence>
<comment type="similarity">
    <text evidence="3">Belongs to the helicase family. RecQ subfamily.</text>
</comment>
<name>A0A1H4DK55_9BACI</name>
<dbReference type="InterPro" id="IPR044876">
    <property type="entry name" value="HRDC_dom_sf"/>
</dbReference>
<evidence type="ECO:0000256" key="11">
    <source>
        <dbReference type="ARBA" id="ARBA00023125"/>
    </source>
</evidence>
<dbReference type="InterPro" id="IPR010997">
    <property type="entry name" value="HRDC-like_sf"/>
</dbReference>
<dbReference type="GO" id="GO:0006310">
    <property type="term" value="P:DNA recombination"/>
    <property type="evidence" value="ECO:0007669"/>
    <property type="project" value="UniProtKB-UniRule"/>
</dbReference>
<evidence type="ECO:0000256" key="6">
    <source>
        <dbReference type="ARBA" id="ARBA00022763"/>
    </source>
</evidence>
<dbReference type="InterPro" id="IPR027417">
    <property type="entry name" value="P-loop_NTPase"/>
</dbReference>
<evidence type="ECO:0000256" key="2">
    <source>
        <dbReference type="ARBA" id="ARBA00001947"/>
    </source>
</evidence>
<comment type="catalytic activity">
    <reaction evidence="15">
        <text>Couples ATP hydrolysis with the unwinding of duplex DNA by translocating in the 3'-5' direction.</text>
        <dbReference type="EC" id="5.6.2.4"/>
    </reaction>
</comment>
<evidence type="ECO:0000256" key="7">
    <source>
        <dbReference type="ARBA" id="ARBA00022801"/>
    </source>
</evidence>
<gene>
    <name evidence="20" type="ORF">SAMN05421743_107165</name>
</gene>
<keyword evidence="11" id="KW-0238">DNA-binding</keyword>
<dbReference type="Proteomes" id="UP000198584">
    <property type="component" value="Unassembled WGS sequence"/>
</dbReference>
<comment type="cofactor">
    <cofactor evidence="1">
        <name>Mg(2+)</name>
        <dbReference type="ChEBI" id="CHEBI:18420"/>
    </cofactor>
</comment>
<dbReference type="Pfam" id="PF09382">
    <property type="entry name" value="RQC"/>
    <property type="match status" value="1"/>
</dbReference>
<dbReference type="InterPro" id="IPR036390">
    <property type="entry name" value="WH_DNA-bd_sf"/>
</dbReference>
<dbReference type="InterPro" id="IPR018982">
    <property type="entry name" value="RQC_domain"/>
</dbReference>
<dbReference type="SMART" id="SM00341">
    <property type="entry name" value="HRDC"/>
    <property type="match status" value="1"/>
</dbReference>
<dbReference type="GO" id="GO:0016787">
    <property type="term" value="F:hydrolase activity"/>
    <property type="evidence" value="ECO:0007669"/>
    <property type="project" value="UniProtKB-KW"/>
</dbReference>
<accession>A0A1H4DK55</accession>
<dbReference type="InterPro" id="IPR002121">
    <property type="entry name" value="HRDC_dom"/>
</dbReference>
<dbReference type="InterPro" id="IPR029491">
    <property type="entry name" value="Helicase_HTH"/>
</dbReference>
<dbReference type="GO" id="GO:0030894">
    <property type="term" value="C:replisome"/>
    <property type="evidence" value="ECO:0007669"/>
    <property type="project" value="TreeGrafter"/>
</dbReference>
<dbReference type="GO" id="GO:0006281">
    <property type="term" value="P:DNA repair"/>
    <property type="evidence" value="ECO:0007669"/>
    <property type="project" value="UniProtKB-KW"/>
</dbReference>
<dbReference type="EC" id="5.6.2.4" evidence="16"/>
<dbReference type="SUPFAM" id="SSF47819">
    <property type="entry name" value="HRDC-like"/>
    <property type="match status" value="1"/>
</dbReference>
<feature type="domain" description="Helicase C-terminal" evidence="19">
    <location>
        <begin position="216"/>
        <end position="364"/>
    </location>
</feature>
<evidence type="ECO:0000256" key="1">
    <source>
        <dbReference type="ARBA" id="ARBA00001946"/>
    </source>
</evidence>
<dbReference type="GO" id="GO:0043138">
    <property type="term" value="F:3'-5' DNA helicase activity"/>
    <property type="evidence" value="ECO:0007669"/>
    <property type="project" value="UniProtKB-EC"/>
</dbReference>
<dbReference type="FunFam" id="3.40.50.300:FF:000296">
    <property type="entry name" value="ATP-dependent DNA helicase RecQ"/>
    <property type="match status" value="1"/>
</dbReference>
<dbReference type="SMART" id="SM00487">
    <property type="entry name" value="DEXDc"/>
    <property type="match status" value="1"/>
</dbReference>
<evidence type="ECO:0000256" key="8">
    <source>
        <dbReference type="ARBA" id="ARBA00022806"/>
    </source>
</evidence>
<dbReference type="Pfam" id="PF00271">
    <property type="entry name" value="Helicase_C"/>
    <property type="match status" value="1"/>
</dbReference>
<comment type="cofactor">
    <cofactor evidence="2">
        <name>Zn(2+)</name>
        <dbReference type="ChEBI" id="CHEBI:29105"/>
    </cofactor>
</comment>
<dbReference type="Pfam" id="PF16124">
    <property type="entry name" value="RecQ_Zn_bind"/>
    <property type="match status" value="1"/>
</dbReference>
<keyword evidence="4" id="KW-0479">Metal-binding</keyword>
<dbReference type="InterPro" id="IPR011545">
    <property type="entry name" value="DEAD/DEAH_box_helicase_dom"/>
</dbReference>
<evidence type="ECO:0000256" key="5">
    <source>
        <dbReference type="ARBA" id="ARBA00022741"/>
    </source>
</evidence>
<dbReference type="InterPro" id="IPR032284">
    <property type="entry name" value="RecQ_Zn-bd"/>
</dbReference>
<dbReference type="PANTHER" id="PTHR13710:SF105">
    <property type="entry name" value="ATP-DEPENDENT DNA HELICASE Q1"/>
    <property type="match status" value="1"/>
</dbReference>
<feature type="domain" description="HRDC" evidence="17">
    <location>
        <begin position="517"/>
        <end position="597"/>
    </location>
</feature>
<dbReference type="FunFam" id="1.10.150.80:FF:000002">
    <property type="entry name" value="ATP-dependent DNA helicase RecQ"/>
    <property type="match status" value="1"/>
</dbReference>
<protein>
    <recommendedName>
        <fullName evidence="16">DNA helicase RecQ</fullName>
        <ecNumber evidence="16">5.6.2.4</ecNumber>
    </recommendedName>
</protein>
<dbReference type="PANTHER" id="PTHR13710">
    <property type="entry name" value="DNA HELICASE RECQ FAMILY MEMBER"/>
    <property type="match status" value="1"/>
</dbReference>
<dbReference type="Pfam" id="PF00270">
    <property type="entry name" value="DEAD"/>
    <property type="match status" value="1"/>
</dbReference>
<keyword evidence="10" id="KW-0067">ATP-binding</keyword>
<dbReference type="GO" id="GO:0009378">
    <property type="term" value="F:four-way junction helicase activity"/>
    <property type="evidence" value="ECO:0007669"/>
    <property type="project" value="TreeGrafter"/>
</dbReference>
<dbReference type="Gene3D" id="3.40.50.300">
    <property type="entry name" value="P-loop containing nucleotide triphosphate hydrolases"/>
    <property type="match status" value="2"/>
</dbReference>
<dbReference type="PROSITE" id="PS51194">
    <property type="entry name" value="HELICASE_CTER"/>
    <property type="match status" value="1"/>
</dbReference>
<dbReference type="Gene3D" id="1.10.150.80">
    <property type="entry name" value="HRDC domain"/>
    <property type="match status" value="1"/>
</dbReference>
<dbReference type="InterPro" id="IPR014001">
    <property type="entry name" value="Helicase_ATP-bd"/>
</dbReference>
<dbReference type="GO" id="GO:0046872">
    <property type="term" value="F:metal ion binding"/>
    <property type="evidence" value="ECO:0007669"/>
    <property type="project" value="UniProtKB-KW"/>
</dbReference>
<dbReference type="GO" id="GO:0003677">
    <property type="term" value="F:DNA binding"/>
    <property type="evidence" value="ECO:0007669"/>
    <property type="project" value="UniProtKB-KW"/>
</dbReference>
<dbReference type="GO" id="GO:0043590">
    <property type="term" value="C:bacterial nucleoid"/>
    <property type="evidence" value="ECO:0007669"/>
    <property type="project" value="TreeGrafter"/>
</dbReference>
<keyword evidence="5" id="KW-0547">Nucleotide-binding</keyword>
<dbReference type="CDD" id="cd17920">
    <property type="entry name" value="DEXHc_RecQ"/>
    <property type="match status" value="1"/>
</dbReference>
<dbReference type="PROSITE" id="PS50967">
    <property type="entry name" value="HRDC"/>
    <property type="match status" value="1"/>
</dbReference>
<evidence type="ECO:0000256" key="15">
    <source>
        <dbReference type="ARBA" id="ARBA00034617"/>
    </source>
</evidence>
<feature type="domain" description="Helicase ATP-binding" evidence="18">
    <location>
        <begin position="27"/>
        <end position="196"/>
    </location>
</feature>
<reference evidence="21" key="1">
    <citation type="submission" date="2016-10" db="EMBL/GenBank/DDBJ databases">
        <authorList>
            <person name="Varghese N."/>
            <person name="Submissions S."/>
        </authorList>
    </citation>
    <scope>NUCLEOTIDE SEQUENCE [LARGE SCALE GENOMIC DNA]</scope>
    <source>
        <strain evidence="21">CCM7597</strain>
    </source>
</reference>
<dbReference type="InterPro" id="IPR006293">
    <property type="entry name" value="DNA_helicase_ATP-dep_RecQ_bac"/>
</dbReference>
<dbReference type="GO" id="GO:0005524">
    <property type="term" value="F:ATP binding"/>
    <property type="evidence" value="ECO:0007669"/>
    <property type="project" value="UniProtKB-KW"/>
</dbReference>
<dbReference type="InterPro" id="IPR036388">
    <property type="entry name" value="WH-like_DNA-bd_sf"/>
</dbReference>
<dbReference type="GO" id="GO:0006260">
    <property type="term" value="P:DNA replication"/>
    <property type="evidence" value="ECO:0007669"/>
    <property type="project" value="InterPro"/>
</dbReference>
<dbReference type="NCBIfam" id="TIGR00614">
    <property type="entry name" value="recQ_fam"/>
    <property type="match status" value="1"/>
</dbReference>
<keyword evidence="13" id="KW-0234">DNA repair</keyword>